<proteinExistence type="predicted"/>
<evidence type="ECO:0008006" key="4">
    <source>
        <dbReference type="Google" id="ProtNLM"/>
    </source>
</evidence>
<reference evidence="2 3" key="1">
    <citation type="submission" date="2020-08" db="EMBL/GenBank/DDBJ databases">
        <title>Genomic Encyclopedia of Type Strains, Phase IV (KMG-IV): sequencing the most valuable type-strain genomes for metagenomic binning, comparative biology and taxonomic classification.</title>
        <authorList>
            <person name="Goeker M."/>
        </authorList>
    </citation>
    <scope>NUCLEOTIDE SEQUENCE [LARGE SCALE GENOMIC DNA]</scope>
    <source>
        <strain evidence="2 3">DSM 29853</strain>
    </source>
</reference>
<dbReference type="AlphaFoldDB" id="A0A7W6NNC2"/>
<feature type="compositionally biased region" description="Basic and acidic residues" evidence="1">
    <location>
        <begin position="336"/>
        <end position="351"/>
    </location>
</feature>
<dbReference type="EMBL" id="JACIEZ010000017">
    <property type="protein sequence ID" value="MBB4067237.1"/>
    <property type="molecule type" value="Genomic_DNA"/>
</dbReference>
<accession>A0A7W6NNC2</accession>
<gene>
    <name evidence="2" type="ORF">GGR23_004468</name>
</gene>
<feature type="region of interest" description="Disordered" evidence="1">
    <location>
        <begin position="332"/>
        <end position="351"/>
    </location>
</feature>
<evidence type="ECO:0000256" key="1">
    <source>
        <dbReference type="SAM" id="MobiDB-lite"/>
    </source>
</evidence>
<dbReference type="Proteomes" id="UP000528286">
    <property type="component" value="Unassembled WGS sequence"/>
</dbReference>
<protein>
    <recommendedName>
        <fullName evidence="4">TniQ protein</fullName>
    </recommendedName>
</protein>
<name>A0A7W6NNC2_9HYPH</name>
<evidence type="ECO:0000313" key="3">
    <source>
        <dbReference type="Proteomes" id="UP000528286"/>
    </source>
</evidence>
<evidence type="ECO:0000313" key="2">
    <source>
        <dbReference type="EMBL" id="MBB4067237.1"/>
    </source>
</evidence>
<keyword evidence="3" id="KW-1185">Reference proteome</keyword>
<comment type="caution">
    <text evidence="2">The sequence shown here is derived from an EMBL/GenBank/DDBJ whole genome shotgun (WGS) entry which is preliminary data.</text>
</comment>
<sequence>MASAGYIQDIASQPVMALPVRPEPGEHLRDAAYRAMSQNGFTNSDFALKLAGTRSFKTLSGIRDCTKEEAARLLVVLGIGDDAAATRLSLDNSCQSGRNEMSFFGLELRRGHLATARRVAPLTLRQRNVLKGSWSLRPLSFDLSTMEMLLEKCPVCGKVLGWSRCLGVCFCDHCIDPDYPWRGVVDLRDFPQAKVEVHDEEAFAFLAEVVDPEQTSKLPKRKMDDQIGGLSRGEVFQFIIQIAGRLDGIGRHSNSRLSPISLERASRAIMAWPEEFDALGLDEPGRHDGTKPKPTAIMSLKTDETLSPAVRSLVKERSDKLLRRRLLSRISTLKASPEKGHPGPSDPKRRNFKGELARAAATAGGLHPAEAAVAFLRVNPQSRAVASVVGLPVPQLLPAFENGLLGDFSPLGEREGACRVSPLDTPLIEWVRLRAVEPRPDHTLSLFRAANAIAHMSANRWWRTLAAMEEGNLRFSLIPANSPLLYRIRVHDLDALRMCVSEPEVASPLDLLPLRLDETAQAMGRAPKAIRDLVSHGILPHEPSWADITEMRTHWMFCSEITQAAALSGHSLNRPDIVMARTSAATISAGSTKLWYRADVESCLGLRTSLW</sequence>
<organism evidence="2 3">
    <name type="scientific">Gellertiella hungarica</name>
    <dbReference type="NCBI Taxonomy" id="1572859"/>
    <lineage>
        <taxon>Bacteria</taxon>
        <taxon>Pseudomonadati</taxon>
        <taxon>Pseudomonadota</taxon>
        <taxon>Alphaproteobacteria</taxon>
        <taxon>Hyphomicrobiales</taxon>
        <taxon>Rhizobiaceae</taxon>
        <taxon>Gellertiella</taxon>
    </lineage>
</organism>
<dbReference type="RefSeq" id="WP_183368475.1">
    <property type="nucleotide sequence ID" value="NZ_JACIEZ010000017.1"/>
</dbReference>